<dbReference type="CDD" id="cd02440">
    <property type="entry name" value="AdoMet_MTases"/>
    <property type="match status" value="1"/>
</dbReference>
<evidence type="ECO:0000259" key="1">
    <source>
        <dbReference type="Pfam" id="PF08241"/>
    </source>
</evidence>
<keyword evidence="2" id="KW-0808">Transferase</keyword>
<comment type="caution">
    <text evidence="2">The sequence shown here is derived from an EMBL/GenBank/DDBJ whole genome shotgun (WGS) entry which is preliminary data.</text>
</comment>
<dbReference type="SUPFAM" id="SSF53335">
    <property type="entry name" value="S-adenosyl-L-methionine-dependent methyltransferases"/>
    <property type="match status" value="1"/>
</dbReference>
<feature type="domain" description="Methyltransferase type 11" evidence="1">
    <location>
        <begin position="71"/>
        <end position="124"/>
    </location>
</feature>
<proteinExistence type="predicted"/>
<dbReference type="InterPro" id="IPR013216">
    <property type="entry name" value="Methyltransf_11"/>
</dbReference>
<keyword evidence="3" id="KW-1185">Reference proteome</keyword>
<dbReference type="EMBL" id="JAUEDM010000004">
    <property type="protein sequence ID" value="KAK3318922.1"/>
    <property type="molecule type" value="Genomic_DNA"/>
</dbReference>
<reference evidence="2" key="1">
    <citation type="journal article" date="2023" name="Mol. Phylogenet. Evol.">
        <title>Genome-scale phylogeny and comparative genomics of the fungal order Sordariales.</title>
        <authorList>
            <person name="Hensen N."/>
            <person name="Bonometti L."/>
            <person name="Westerberg I."/>
            <person name="Brannstrom I.O."/>
            <person name="Guillou S."/>
            <person name="Cros-Aarteil S."/>
            <person name="Calhoun S."/>
            <person name="Haridas S."/>
            <person name="Kuo A."/>
            <person name="Mondo S."/>
            <person name="Pangilinan J."/>
            <person name="Riley R."/>
            <person name="LaButti K."/>
            <person name="Andreopoulos B."/>
            <person name="Lipzen A."/>
            <person name="Chen C."/>
            <person name="Yan M."/>
            <person name="Daum C."/>
            <person name="Ng V."/>
            <person name="Clum A."/>
            <person name="Steindorff A."/>
            <person name="Ohm R.A."/>
            <person name="Martin F."/>
            <person name="Silar P."/>
            <person name="Natvig D.O."/>
            <person name="Lalanne C."/>
            <person name="Gautier V."/>
            <person name="Ament-Velasquez S.L."/>
            <person name="Kruys A."/>
            <person name="Hutchinson M.I."/>
            <person name="Powell A.J."/>
            <person name="Barry K."/>
            <person name="Miller A.N."/>
            <person name="Grigoriev I.V."/>
            <person name="Debuchy R."/>
            <person name="Gladieux P."/>
            <person name="Hiltunen Thoren M."/>
            <person name="Johannesson H."/>
        </authorList>
    </citation>
    <scope>NUCLEOTIDE SEQUENCE</scope>
    <source>
        <strain evidence="2">CBS 118394</strain>
    </source>
</reference>
<dbReference type="GO" id="GO:0008757">
    <property type="term" value="F:S-adenosylmethionine-dependent methyltransferase activity"/>
    <property type="evidence" value="ECO:0007669"/>
    <property type="project" value="InterPro"/>
</dbReference>
<organism evidence="2 3">
    <name type="scientific">Apodospora peruviana</name>
    <dbReference type="NCBI Taxonomy" id="516989"/>
    <lineage>
        <taxon>Eukaryota</taxon>
        <taxon>Fungi</taxon>
        <taxon>Dikarya</taxon>
        <taxon>Ascomycota</taxon>
        <taxon>Pezizomycotina</taxon>
        <taxon>Sordariomycetes</taxon>
        <taxon>Sordariomycetidae</taxon>
        <taxon>Sordariales</taxon>
        <taxon>Lasiosphaeriaceae</taxon>
        <taxon>Apodospora</taxon>
    </lineage>
</organism>
<dbReference type="AlphaFoldDB" id="A0AAE0I5K8"/>
<accession>A0AAE0I5K8</accession>
<dbReference type="Pfam" id="PF08241">
    <property type="entry name" value="Methyltransf_11"/>
    <property type="match status" value="1"/>
</dbReference>
<evidence type="ECO:0000313" key="2">
    <source>
        <dbReference type="EMBL" id="KAK3318922.1"/>
    </source>
</evidence>
<dbReference type="GO" id="GO:0032259">
    <property type="term" value="P:methylation"/>
    <property type="evidence" value="ECO:0007669"/>
    <property type="project" value="UniProtKB-KW"/>
</dbReference>
<gene>
    <name evidence="2" type="ORF">B0H66DRAFT_582383</name>
</gene>
<evidence type="ECO:0000313" key="3">
    <source>
        <dbReference type="Proteomes" id="UP001283341"/>
    </source>
</evidence>
<dbReference type="InterPro" id="IPR029063">
    <property type="entry name" value="SAM-dependent_MTases_sf"/>
</dbReference>
<keyword evidence="2" id="KW-0489">Methyltransferase</keyword>
<name>A0AAE0I5K8_9PEZI</name>
<dbReference type="Gene3D" id="3.40.50.150">
    <property type="entry name" value="Vaccinia Virus protein VP39"/>
    <property type="match status" value="1"/>
</dbReference>
<dbReference type="Proteomes" id="UP001283341">
    <property type="component" value="Unassembled WGS sequence"/>
</dbReference>
<sequence length="251" mass="27509">MDDTKELALGYTRASDTQFNAGLFLLRKLAITSGMRACSTSANLTAHIADNLVSGPSSSVPTTPNYEQSVRNNLSFFQGRAEDLSSFPADSFDVVFINSTLHWVHDQPAAVTEFARVLAPGGKLGVSGGSGDFVTAQERVKADEAPPRFLRRSEMERLLDNARFKREREIVVNKIVKEAKDADAKDADAKDADVMIDWLDVSSSGKTYGGIPLDLKPRAREEKKRGWEKIADGETGKVRMEMELLVTVAVV</sequence>
<reference evidence="2" key="2">
    <citation type="submission" date="2023-06" db="EMBL/GenBank/DDBJ databases">
        <authorList>
            <consortium name="Lawrence Berkeley National Laboratory"/>
            <person name="Haridas S."/>
            <person name="Hensen N."/>
            <person name="Bonometti L."/>
            <person name="Westerberg I."/>
            <person name="Brannstrom I.O."/>
            <person name="Guillou S."/>
            <person name="Cros-Aarteil S."/>
            <person name="Calhoun S."/>
            <person name="Kuo A."/>
            <person name="Mondo S."/>
            <person name="Pangilinan J."/>
            <person name="Riley R."/>
            <person name="Labutti K."/>
            <person name="Andreopoulos B."/>
            <person name="Lipzen A."/>
            <person name="Chen C."/>
            <person name="Yanf M."/>
            <person name="Daum C."/>
            <person name="Ng V."/>
            <person name="Clum A."/>
            <person name="Steindorff A."/>
            <person name="Ohm R."/>
            <person name="Martin F."/>
            <person name="Silar P."/>
            <person name="Natvig D."/>
            <person name="Lalanne C."/>
            <person name="Gautier V."/>
            <person name="Ament-Velasquez S.L."/>
            <person name="Kruys A."/>
            <person name="Hutchinson M.I."/>
            <person name="Powell A.J."/>
            <person name="Barry K."/>
            <person name="Miller A.N."/>
            <person name="Grigoriev I.V."/>
            <person name="Debuchy R."/>
            <person name="Gladieux P."/>
            <person name="Thoren M.H."/>
            <person name="Johannesson H."/>
        </authorList>
    </citation>
    <scope>NUCLEOTIDE SEQUENCE</scope>
    <source>
        <strain evidence="2">CBS 118394</strain>
    </source>
</reference>
<protein>
    <submittedName>
        <fullName evidence="2">S-adenosyl-L-methionine-dependent methyltransferase</fullName>
    </submittedName>
</protein>